<dbReference type="PANTHER" id="PTHR33876">
    <property type="entry name" value="UNNAMED PRODUCT"/>
    <property type="match status" value="1"/>
</dbReference>
<proteinExistence type="predicted"/>
<organism evidence="3 4">
    <name type="scientific">Zobellia uliginosa</name>
    <dbReference type="NCBI Taxonomy" id="143224"/>
    <lineage>
        <taxon>Bacteria</taxon>
        <taxon>Pseudomonadati</taxon>
        <taxon>Bacteroidota</taxon>
        <taxon>Flavobacteriia</taxon>
        <taxon>Flavobacteriales</taxon>
        <taxon>Flavobacteriaceae</taxon>
        <taxon>Zobellia</taxon>
    </lineage>
</organism>
<dbReference type="SUPFAM" id="SSF103473">
    <property type="entry name" value="MFS general substrate transporter"/>
    <property type="match status" value="1"/>
</dbReference>
<feature type="domain" description="Urease accessory protein UreH-like transmembrane" evidence="2">
    <location>
        <begin position="28"/>
        <end position="227"/>
    </location>
</feature>
<dbReference type="Proteomes" id="UP000185728">
    <property type="component" value="Unassembled WGS sequence"/>
</dbReference>
<dbReference type="RefSeq" id="WP_076457202.1">
    <property type="nucleotide sequence ID" value="NZ_FTOB01000013.1"/>
</dbReference>
<keyword evidence="1" id="KW-1133">Transmembrane helix</keyword>
<feature type="transmembrane region" description="Helical" evidence="1">
    <location>
        <begin position="44"/>
        <end position="67"/>
    </location>
</feature>
<evidence type="ECO:0000313" key="4">
    <source>
        <dbReference type="Proteomes" id="UP000185728"/>
    </source>
</evidence>
<evidence type="ECO:0000256" key="1">
    <source>
        <dbReference type="SAM" id="Phobius"/>
    </source>
</evidence>
<comment type="caution">
    <text evidence="3">The sequence shown here is derived from an EMBL/GenBank/DDBJ whole genome shotgun (WGS) entry which is preliminary data.</text>
</comment>
<sequence>MINFPLFAGIAAAVLHVVSGPDHLAAVTPLAIETRRKVWKIGLFWGFGHLVGMLLIGLLFLAFREYIPIERISEHSEQLVGVVLIAIGLWALFSLFYKAKGHKHPHVHDGDEPYIHVHEHDHDTNKLEHSHSHDKKVKQNVWSSFGIGVLHGLAGVAHFILLLPVLGFESQGDSLQYIVGFGIGTVLAMTVYTFLLGKVSGYAKGQSKSLFKAVRLSGGLFAICIGVYWLYLGL</sequence>
<dbReference type="InterPro" id="IPR036259">
    <property type="entry name" value="MFS_trans_sf"/>
</dbReference>
<feature type="transmembrane region" description="Helical" evidence="1">
    <location>
        <begin position="79"/>
        <end position="97"/>
    </location>
</feature>
<reference evidence="3 4" key="1">
    <citation type="submission" date="2017-01" db="EMBL/GenBank/DDBJ databases">
        <authorList>
            <person name="Varghese N."/>
            <person name="Submissions S."/>
        </authorList>
    </citation>
    <scope>NUCLEOTIDE SEQUENCE [LARGE SCALE GENOMIC DNA]</scope>
    <source>
        <strain evidence="3 4">DSM 2061</strain>
    </source>
</reference>
<gene>
    <name evidence="3" type="ORF">SAMN05421766_11331</name>
</gene>
<accession>A0ABY1L213</accession>
<name>A0ABY1L213_9FLAO</name>
<keyword evidence="1" id="KW-0812">Transmembrane</keyword>
<evidence type="ECO:0000259" key="2">
    <source>
        <dbReference type="Pfam" id="PF13386"/>
    </source>
</evidence>
<dbReference type="InterPro" id="IPR052776">
    <property type="entry name" value="Chloro_ReproSupport/MetalTrans"/>
</dbReference>
<feature type="transmembrane region" description="Helical" evidence="1">
    <location>
        <begin position="141"/>
        <end position="163"/>
    </location>
</feature>
<dbReference type="PANTHER" id="PTHR33876:SF4">
    <property type="entry name" value="CHLOROPLAST PROTEIN FOR GROWTH AND FERTILITY 2"/>
    <property type="match status" value="1"/>
</dbReference>
<keyword evidence="1" id="KW-0472">Membrane</keyword>
<keyword evidence="4" id="KW-1185">Reference proteome</keyword>
<dbReference type="EMBL" id="FTOB01000013">
    <property type="protein sequence ID" value="SIT14089.1"/>
    <property type="molecule type" value="Genomic_DNA"/>
</dbReference>
<evidence type="ECO:0000313" key="3">
    <source>
        <dbReference type="EMBL" id="SIT14089.1"/>
    </source>
</evidence>
<dbReference type="Pfam" id="PF13386">
    <property type="entry name" value="DsbD_2"/>
    <property type="match status" value="1"/>
</dbReference>
<protein>
    <submittedName>
        <fullName evidence="3">ABC-type nickel/cobalt efflux system, permease component RcnA</fullName>
    </submittedName>
</protein>
<dbReference type="InterPro" id="IPR039447">
    <property type="entry name" value="UreH-like_TM_dom"/>
</dbReference>
<feature type="transmembrane region" description="Helical" evidence="1">
    <location>
        <begin position="175"/>
        <end position="197"/>
    </location>
</feature>
<feature type="transmembrane region" description="Helical" evidence="1">
    <location>
        <begin position="209"/>
        <end position="231"/>
    </location>
</feature>